<feature type="transmembrane region" description="Helical" evidence="7">
    <location>
        <begin position="277"/>
        <end position="298"/>
    </location>
</feature>
<dbReference type="RefSeq" id="WP_234847920.1">
    <property type="nucleotide sequence ID" value="NZ_BAAART010000018.1"/>
</dbReference>
<dbReference type="PANTHER" id="PTHR38459">
    <property type="entry name" value="PROPHAGE BACTOPRENOL-LINKED GLUCOSE TRANSLOCASE HOMOLOG"/>
    <property type="match status" value="1"/>
</dbReference>
<keyword evidence="4 7" id="KW-1133">Transmembrane helix</keyword>
<evidence type="ECO:0000256" key="2">
    <source>
        <dbReference type="ARBA" id="ARBA00009399"/>
    </source>
</evidence>
<keyword evidence="10" id="KW-1185">Reference proteome</keyword>
<keyword evidence="5 7" id="KW-0472">Membrane</keyword>
<feature type="transmembrane region" description="Helical" evidence="7">
    <location>
        <begin position="25"/>
        <end position="47"/>
    </location>
</feature>
<evidence type="ECO:0000256" key="1">
    <source>
        <dbReference type="ARBA" id="ARBA00004141"/>
    </source>
</evidence>
<comment type="subcellular location">
    <subcellularLocation>
        <location evidence="1">Membrane</location>
        <topology evidence="1">Multi-pass membrane protein</topology>
    </subcellularLocation>
</comment>
<feature type="transmembrane region" description="Helical" evidence="7">
    <location>
        <begin position="59"/>
        <end position="77"/>
    </location>
</feature>
<organism evidence="9 10">
    <name type="scientific">Streptomyces indiaensis</name>
    <dbReference type="NCBI Taxonomy" id="284033"/>
    <lineage>
        <taxon>Bacteria</taxon>
        <taxon>Bacillati</taxon>
        <taxon>Actinomycetota</taxon>
        <taxon>Actinomycetes</taxon>
        <taxon>Kitasatosporales</taxon>
        <taxon>Streptomycetaceae</taxon>
        <taxon>Streptomyces</taxon>
    </lineage>
</organism>
<evidence type="ECO:0000313" key="10">
    <source>
        <dbReference type="Proteomes" id="UP001501474"/>
    </source>
</evidence>
<evidence type="ECO:0000256" key="5">
    <source>
        <dbReference type="ARBA" id="ARBA00023136"/>
    </source>
</evidence>
<feature type="transmembrane region" description="Helical" evidence="7">
    <location>
        <begin position="98"/>
        <end position="118"/>
    </location>
</feature>
<feature type="transmembrane region" description="Helical" evidence="7">
    <location>
        <begin position="185"/>
        <end position="207"/>
    </location>
</feature>
<evidence type="ECO:0000313" key="9">
    <source>
        <dbReference type="EMBL" id="GAA2220930.1"/>
    </source>
</evidence>
<feature type="compositionally biased region" description="Low complexity" evidence="6">
    <location>
        <begin position="620"/>
        <end position="630"/>
    </location>
</feature>
<proteinExistence type="inferred from homology"/>
<dbReference type="Proteomes" id="UP001501474">
    <property type="component" value="Unassembled WGS sequence"/>
</dbReference>
<evidence type="ECO:0000256" key="6">
    <source>
        <dbReference type="SAM" id="MobiDB-lite"/>
    </source>
</evidence>
<feature type="transmembrane region" description="Helical" evidence="7">
    <location>
        <begin position="234"/>
        <end position="265"/>
    </location>
</feature>
<dbReference type="Pfam" id="PF04138">
    <property type="entry name" value="GtrA_DPMS_TM"/>
    <property type="match status" value="1"/>
</dbReference>
<gene>
    <name evidence="9" type="ORF">GCM10010104_08650</name>
</gene>
<feature type="transmembrane region" description="Helical" evidence="7">
    <location>
        <begin position="304"/>
        <end position="321"/>
    </location>
</feature>
<feature type="transmembrane region" description="Helical" evidence="7">
    <location>
        <begin position="351"/>
        <end position="368"/>
    </location>
</feature>
<feature type="transmembrane region" description="Helical" evidence="7">
    <location>
        <begin position="328"/>
        <end position="345"/>
    </location>
</feature>
<accession>A0ABN3D5V2</accession>
<sequence>MPVLESVTLRARDAIKGLWREAAKFGVVGVLAFVVDNGGYNLLVFGLPGGAAGGVMRTAPVQASVVATAVAALFSWVGNRYWTYRGRHREKVTEELMLFLVANGAGLAITAGTVFASRQLLGLDSALSDNTARIIGWVLATLFRFYAYRRYVFVAPRPAGPHPAVSIRHMGQTGWRRRGRQHWTWALTAVAAVCWAATVLVFAPGYLSPDSLDQLRQARGMTQLTDWHPPVLALVWRALIAVTGSLTSLLVVQSFVFWAALWVLARCVWRLTASRGGSLAVLGLGLLPYVLTFVGVVWKDVHAAFALLAACAVAFTGLLLRDRDPRPAVRWGLLALGVLFLAYAMLVRKNAFLAAIPVFVMLVLALWGTPGRRTWVTCTAALAAALVVPAAAISLFAAPLQTKQGAQIMLDDLVHVLTVDELRSVDVSPALRDRLVASARECERVGALSDAYWACYRRPADGLRGDSGAITSLWLREMSGHVPQYLQYRLLLFTTLLFETDYVYKAGITRNDLGVEVAHPRLEDLLGTYVKGMAQDLPWLFRGWFWLAVALVLTIRPGRGVFAMPVRALGVSSAAYILGYLPIMPATDYRYVYWPAIACSLGLLLLLLGRGRPAPPPTAPGATAGRTLTAHEPADAGSQ</sequence>
<feature type="transmembrane region" description="Helical" evidence="7">
    <location>
        <begin position="375"/>
        <end position="397"/>
    </location>
</feature>
<keyword evidence="3 7" id="KW-0812">Transmembrane</keyword>
<protein>
    <recommendedName>
        <fullName evidence="8">GtrA/DPMS transmembrane domain-containing protein</fullName>
    </recommendedName>
</protein>
<feature type="transmembrane region" description="Helical" evidence="7">
    <location>
        <begin position="568"/>
        <end position="585"/>
    </location>
</feature>
<feature type="transmembrane region" description="Helical" evidence="7">
    <location>
        <begin position="539"/>
        <end position="556"/>
    </location>
</feature>
<feature type="region of interest" description="Disordered" evidence="6">
    <location>
        <begin position="616"/>
        <end position="639"/>
    </location>
</feature>
<comment type="caution">
    <text evidence="9">The sequence shown here is derived from an EMBL/GenBank/DDBJ whole genome shotgun (WGS) entry which is preliminary data.</text>
</comment>
<dbReference type="InterPro" id="IPR007267">
    <property type="entry name" value="GtrA_DPMS_TM"/>
</dbReference>
<dbReference type="InterPro" id="IPR051401">
    <property type="entry name" value="GtrA_CellWall_Glycosyl"/>
</dbReference>
<evidence type="ECO:0000256" key="7">
    <source>
        <dbReference type="SAM" id="Phobius"/>
    </source>
</evidence>
<feature type="transmembrane region" description="Helical" evidence="7">
    <location>
        <begin position="130"/>
        <end position="147"/>
    </location>
</feature>
<dbReference type="EMBL" id="BAAART010000018">
    <property type="protein sequence ID" value="GAA2220930.1"/>
    <property type="molecule type" value="Genomic_DNA"/>
</dbReference>
<feature type="domain" description="GtrA/DPMS transmembrane" evidence="8">
    <location>
        <begin position="24"/>
        <end position="153"/>
    </location>
</feature>
<evidence type="ECO:0000256" key="3">
    <source>
        <dbReference type="ARBA" id="ARBA00022692"/>
    </source>
</evidence>
<comment type="similarity">
    <text evidence="2">Belongs to the GtrA family.</text>
</comment>
<feature type="transmembrane region" description="Helical" evidence="7">
    <location>
        <begin position="591"/>
        <end position="608"/>
    </location>
</feature>
<evidence type="ECO:0000256" key="4">
    <source>
        <dbReference type="ARBA" id="ARBA00022989"/>
    </source>
</evidence>
<dbReference type="PANTHER" id="PTHR38459:SF1">
    <property type="entry name" value="PROPHAGE BACTOPRENOL-LINKED GLUCOSE TRANSLOCASE HOMOLOG"/>
    <property type="match status" value="1"/>
</dbReference>
<name>A0ABN3D5V2_9ACTN</name>
<evidence type="ECO:0000259" key="8">
    <source>
        <dbReference type="Pfam" id="PF04138"/>
    </source>
</evidence>
<reference evidence="9 10" key="1">
    <citation type="journal article" date="2019" name="Int. J. Syst. Evol. Microbiol.">
        <title>The Global Catalogue of Microorganisms (GCM) 10K type strain sequencing project: providing services to taxonomists for standard genome sequencing and annotation.</title>
        <authorList>
            <consortium name="The Broad Institute Genomics Platform"/>
            <consortium name="The Broad Institute Genome Sequencing Center for Infectious Disease"/>
            <person name="Wu L."/>
            <person name="Ma J."/>
        </authorList>
    </citation>
    <scope>NUCLEOTIDE SEQUENCE [LARGE SCALE GENOMIC DNA]</scope>
    <source>
        <strain evidence="9 10">JCM 3053</strain>
    </source>
</reference>